<reference evidence="2" key="1">
    <citation type="journal article" date="2022" name="Int. J. Mol. Sci.">
        <title>Draft Genome of Tanacetum Coccineum: Genomic Comparison of Closely Related Tanacetum-Family Plants.</title>
        <authorList>
            <person name="Yamashiro T."/>
            <person name="Shiraishi A."/>
            <person name="Nakayama K."/>
            <person name="Satake H."/>
        </authorList>
    </citation>
    <scope>NUCLEOTIDE SEQUENCE</scope>
</reference>
<evidence type="ECO:0000313" key="3">
    <source>
        <dbReference type="Proteomes" id="UP001151760"/>
    </source>
</evidence>
<feature type="region of interest" description="Disordered" evidence="1">
    <location>
        <begin position="1"/>
        <end position="21"/>
    </location>
</feature>
<organism evidence="2 3">
    <name type="scientific">Tanacetum coccineum</name>
    <dbReference type="NCBI Taxonomy" id="301880"/>
    <lineage>
        <taxon>Eukaryota</taxon>
        <taxon>Viridiplantae</taxon>
        <taxon>Streptophyta</taxon>
        <taxon>Embryophyta</taxon>
        <taxon>Tracheophyta</taxon>
        <taxon>Spermatophyta</taxon>
        <taxon>Magnoliopsida</taxon>
        <taxon>eudicotyledons</taxon>
        <taxon>Gunneridae</taxon>
        <taxon>Pentapetalae</taxon>
        <taxon>asterids</taxon>
        <taxon>campanulids</taxon>
        <taxon>Asterales</taxon>
        <taxon>Asteraceae</taxon>
        <taxon>Asteroideae</taxon>
        <taxon>Anthemideae</taxon>
        <taxon>Anthemidinae</taxon>
        <taxon>Tanacetum</taxon>
    </lineage>
</organism>
<comment type="caution">
    <text evidence="2">The sequence shown here is derived from an EMBL/GenBank/DDBJ whole genome shotgun (WGS) entry which is preliminary data.</text>
</comment>
<accession>A0ABQ4WSB5</accession>
<gene>
    <name evidence="2" type="ORF">Tco_0629138</name>
</gene>
<sequence length="174" mass="19733">MLPTRRTTRTTPATTTAPTTTVTEAQLQALIDQGVAAALAERDASRSRDGDNNHGSGTDERRASAYSTMKGTYTDYLECLDVWNSHMRGCGHDVGIRIAMDGALKRLITDQYCPSGRDQKAWNLVLELKSERRLMWMTYNQRFQDLGHSCGDRMYPEESQKWKRYVVGLPDIPW</sequence>
<reference evidence="2" key="2">
    <citation type="submission" date="2022-01" db="EMBL/GenBank/DDBJ databases">
        <authorList>
            <person name="Yamashiro T."/>
            <person name="Shiraishi A."/>
            <person name="Satake H."/>
            <person name="Nakayama K."/>
        </authorList>
    </citation>
    <scope>NUCLEOTIDE SEQUENCE</scope>
</reference>
<feature type="region of interest" description="Disordered" evidence="1">
    <location>
        <begin position="40"/>
        <end position="63"/>
    </location>
</feature>
<protein>
    <submittedName>
        <fullName evidence="2">Uncharacterized protein</fullName>
    </submittedName>
</protein>
<name>A0ABQ4WSB5_9ASTR</name>
<keyword evidence="3" id="KW-1185">Reference proteome</keyword>
<evidence type="ECO:0000313" key="2">
    <source>
        <dbReference type="EMBL" id="GJS55776.1"/>
    </source>
</evidence>
<proteinExistence type="predicted"/>
<dbReference type="Proteomes" id="UP001151760">
    <property type="component" value="Unassembled WGS sequence"/>
</dbReference>
<evidence type="ECO:0000256" key="1">
    <source>
        <dbReference type="SAM" id="MobiDB-lite"/>
    </source>
</evidence>
<dbReference type="EMBL" id="BQNB010008891">
    <property type="protein sequence ID" value="GJS55776.1"/>
    <property type="molecule type" value="Genomic_DNA"/>
</dbReference>